<sequence length="1266" mass="136739">MAWNAHAQQLQTSAFYDMQGVIANPSLAGIGDPFIGANYRLQWNNINGGPKTATAYGSFALPKQKLGLGGYLYNDETGPTSRTGISVSVAKHIQFSDKSTLSMGIENRLEQYMLDQTKLTEYLGSDPAIANANKSIQYDAGFGISYTNQHLQLGVSATQLLQSKINNYSGNLTRSQEAHLYRHYYANGSYKIDNIDDVVSIIPNFQVIWFPNAPTEVNLGARFKYGDIAWLGLGSSFTGNVNFSFGFNMTKSLRLDYAFDLYNNPSDLNDKSNKGKEFWLGYGNNVLFTSDNPVNAQQLVLYLSAEQAASVTVTINGTSFSQTVNIPANTVDYSIVIPKTGASDARLMAEGLSQRGIHIVSTVPIVAYAHEYGLESSGATMLMPVETFGYTYYSVNYTQNSNYTDSYSWFYVVAAEDNTQLQVTPSDTTQGGWLPNHSYTVNLNKGEIYNVFGKTNPSDFSGKDMTGSKVVSVTGADGNCHPIALFSGSSRNDLLGPNCSYPYNSTINWSGNGGEFMMQQIFPANAWGTKYITYHPINNTSGNLITPFYTIYRVAVRDPATIVKRNGVVLTGLVNNFYYEFTSTTGDMIEADEPILVAQYPTSSNQCSGYNTNPIGDPEMIYISPIEQGVKKAIFYNTTNQSISLTYINIVVPAAGIASLLIDGAPLAASQYIVHPANSNYVFAAKRLLSASQHIITCDSAFVATVFGAGNLESYGYNVGTLVNNLNAISSIQNTHNTNGIPDTFTCPQTPVRFFVKLAYRATSLTWHLSQVSGGLHPNADSVITNPVAIDSNLVDGRKYYTYTLQQDFTFTTPGTYYIPITYTSPDIDNCNHAENTTAVVVVKPGPVANFTFANPACVQTNVAFTGTPAANGFNIVTYTWAFDDNTTANTVNATKQYNTTGNHNIAYSIIADNGCVGDTAKAITVTSQITPVITVTGKPCIDSVFTFSSSITGAQGNWYWDFGDGQTQNITNASTVTHSYAAAGNNITVKQEAAITGGCQTDTGSVVIPFIHANPVASFMVQGDTLCTNTSIVLNATPDPTIITWLWNFGNGATSNSAPPVRITYTTPGSYQPTLIIKTTDGCGSLPTTETVSISAPPVISAGPDKYVNLGSSVTLDASINNPAGYTFLWTPNTYLNADNILNPLATPIAITTYAITAYDVISHCMATDSVMVTVVTKIVAPNVFSPNGDGINDVWAIPTLLPYTSAIVEVYNRNGQLVYRSPRGYTKPWDGTINGKPVPVGTYYYLINPNTGDPVLSGSLTVLR</sequence>
<name>A0ACC0TS07_9AGAM</name>
<reference evidence="1" key="1">
    <citation type="submission" date="2021-03" db="EMBL/GenBank/DDBJ databases">
        <title>Evolutionary priming and transition to the ectomycorrhizal habit in an iconic lineage of mushroom-forming fungi: is preadaptation a requirement?</title>
        <authorList>
            <consortium name="DOE Joint Genome Institute"/>
            <person name="Looney B.P."/>
            <person name="Miyauchi S."/>
            <person name="Morin E."/>
            <person name="Drula E."/>
            <person name="Courty P.E."/>
            <person name="Chicoki N."/>
            <person name="Fauchery L."/>
            <person name="Kohler A."/>
            <person name="Kuo A."/>
            <person name="LaButti K."/>
            <person name="Pangilinan J."/>
            <person name="Lipzen A."/>
            <person name="Riley R."/>
            <person name="Andreopoulos W."/>
            <person name="He G."/>
            <person name="Johnson J."/>
            <person name="Barry K.W."/>
            <person name="Grigoriev I.V."/>
            <person name="Nagy L."/>
            <person name="Hibbett D."/>
            <person name="Henrissat B."/>
            <person name="Matheny P.B."/>
            <person name="Labbe J."/>
            <person name="Martin A.F."/>
        </authorList>
    </citation>
    <scope>NUCLEOTIDE SEQUENCE</scope>
    <source>
        <strain evidence="1">BPL698</strain>
    </source>
</reference>
<dbReference type="EMBL" id="JAGFNK010001315">
    <property type="protein sequence ID" value="KAI9432566.1"/>
    <property type="molecule type" value="Genomic_DNA"/>
</dbReference>
<keyword evidence="2" id="KW-1185">Reference proteome</keyword>
<gene>
    <name evidence="1" type="ORF">F5148DRAFT_1295706</name>
</gene>
<evidence type="ECO:0000313" key="2">
    <source>
        <dbReference type="Proteomes" id="UP001207468"/>
    </source>
</evidence>
<comment type="caution">
    <text evidence="1">The sequence shown here is derived from an EMBL/GenBank/DDBJ whole genome shotgun (WGS) entry which is preliminary data.</text>
</comment>
<accession>A0ACC0TS07</accession>
<evidence type="ECO:0000313" key="1">
    <source>
        <dbReference type="EMBL" id="KAI9432566.1"/>
    </source>
</evidence>
<dbReference type="Proteomes" id="UP001207468">
    <property type="component" value="Unassembled WGS sequence"/>
</dbReference>
<protein>
    <submittedName>
        <fullName evidence="1">PKD domain-containing protein</fullName>
    </submittedName>
</protein>
<proteinExistence type="predicted"/>
<organism evidence="1 2">
    <name type="scientific">Russula earlei</name>
    <dbReference type="NCBI Taxonomy" id="71964"/>
    <lineage>
        <taxon>Eukaryota</taxon>
        <taxon>Fungi</taxon>
        <taxon>Dikarya</taxon>
        <taxon>Basidiomycota</taxon>
        <taxon>Agaricomycotina</taxon>
        <taxon>Agaricomycetes</taxon>
        <taxon>Russulales</taxon>
        <taxon>Russulaceae</taxon>
        <taxon>Russula</taxon>
    </lineage>
</organism>